<organism evidence="1 2">
    <name type="scientific">[Enterobacter] lignolyticus</name>
    <dbReference type="NCBI Taxonomy" id="1334193"/>
    <lineage>
        <taxon>Bacteria</taxon>
        <taxon>Pseudomonadati</taxon>
        <taxon>Pseudomonadota</taxon>
        <taxon>Gammaproteobacteria</taxon>
        <taxon>Enterobacterales</taxon>
        <taxon>Enterobacteriaceae</taxon>
        <taxon>Pluralibacter</taxon>
    </lineage>
</organism>
<dbReference type="EMBL" id="CP012871">
    <property type="protein sequence ID" value="ALR74826.1"/>
    <property type="molecule type" value="Genomic_DNA"/>
</dbReference>
<name>A0A806X172_9ENTR</name>
<reference evidence="2" key="1">
    <citation type="submission" date="2015-10" db="EMBL/GenBank/DDBJ databases">
        <title>Complete Genome Sequencing of Klebsiella sp. strain G5.</title>
        <authorList>
            <person name="Chan K.-G."/>
            <person name="Chen J.-W."/>
        </authorList>
    </citation>
    <scope>NUCLEOTIDE SEQUENCE [LARGE SCALE GENOMIC DNA]</scope>
    <source>
        <strain evidence="2">G5</strain>
    </source>
</reference>
<protein>
    <submittedName>
        <fullName evidence="1">Uncharacterized protein</fullName>
    </submittedName>
</protein>
<evidence type="ECO:0000313" key="2">
    <source>
        <dbReference type="Proteomes" id="UP000069162"/>
    </source>
</evidence>
<dbReference type="AlphaFoldDB" id="A0A806X172"/>
<gene>
    <name evidence="1" type="ORF">AO703_00285</name>
</gene>
<accession>A0A806X172</accession>
<sequence>MLMVLIAIFQIWKVMTKANILKALSLLLGILPLKQTLLSLVKKPAITTYGLQVRSICGFTRKIRKR</sequence>
<evidence type="ECO:0000313" key="1">
    <source>
        <dbReference type="EMBL" id="ALR74826.1"/>
    </source>
</evidence>
<dbReference type="Proteomes" id="UP000069162">
    <property type="component" value="Chromosome"/>
</dbReference>
<proteinExistence type="predicted"/>
<dbReference type="KEGG" id="kle:AO703_00285"/>